<evidence type="ECO:0000256" key="4">
    <source>
        <dbReference type="ARBA" id="ARBA00022989"/>
    </source>
</evidence>
<dbReference type="PANTHER" id="PTHR46726:SF1">
    <property type="entry name" value="TWO-PORE CALCIUM CHANNEL 3"/>
    <property type="match status" value="1"/>
</dbReference>
<dbReference type="GO" id="GO:0005509">
    <property type="term" value="F:calcium ion binding"/>
    <property type="evidence" value="ECO:0007669"/>
    <property type="project" value="InterPro"/>
</dbReference>
<feature type="transmembrane region" description="Helical" evidence="7">
    <location>
        <begin position="677"/>
        <end position="696"/>
    </location>
</feature>
<comment type="caution">
    <text evidence="9">The sequence shown here is derived from an EMBL/GenBank/DDBJ whole genome shotgun (WGS) entry which is preliminary data.</text>
</comment>
<evidence type="ECO:0000313" key="10">
    <source>
        <dbReference type="Proteomes" id="UP001165065"/>
    </source>
</evidence>
<dbReference type="OrthoDB" id="10068803at2759"/>
<name>A0A9W7LC60_9STRA</name>
<evidence type="ECO:0000256" key="2">
    <source>
        <dbReference type="ARBA" id="ARBA00022692"/>
    </source>
</evidence>
<dbReference type="SMART" id="SM00054">
    <property type="entry name" value="EFh"/>
    <property type="match status" value="2"/>
</dbReference>
<protein>
    <recommendedName>
        <fullName evidence="8">EF-hand domain-containing protein</fullName>
    </recommendedName>
</protein>
<dbReference type="InterPro" id="IPR011992">
    <property type="entry name" value="EF-hand-dom_pair"/>
</dbReference>
<feature type="transmembrane region" description="Helical" evidence="7">
    <location>
        <begin position="368"/>
        <end position="390"/>
    </location>
</feature>
<dbReference type="Pfam" id="PF00520">
    <property type="entry name" value="Ion_trans"/>
    <property type="match status" value="2"/>
</dbReference>
<feature type="transmembrane region" description="Helical" evidence="7">
    <location>
        <begin position="171"/>
        <end position="193"/>
    </location>
</feature>
<keyword evidence="10" id="KW-1185">Reference proteome</keyword>
<dbReference type="Proteomes" id="UP001165065">
    <property type="component" value="Unassembled WGS sequence"/>
</dbReference>
<dbReference type="InterPro" id="IPR018247">
    <property type="entry name" value="EF_Hand_1_Ca_BS"/>
</dbReference>
<feature type="compositionally biased region" description="Basic and acidic residues" evidence="6">
    <location>
        <begin position="1081"/>
        <end position="1095"/>
    </location>
</feature>
<sequence>MPSSGTWLPPPPISTARSAKKTSFKGSAVVDSNHDPHSTPGNPELRLLSKLAVRKNSNVGNLHTKAAEIDNLTLTERRLDLINLHKYLGSSVLSDYSTDHRVDMAAVLLFDAINNLTTRHRIADVRDRKRYLFIHGAAFRGYFLTPICVLHMMLIFIEDPCDFTFSARKDIALSLDVACIVFHLLHFVLRLYLRYTPMGQPSDAGVQALSRFNSFKQSFRKKLNVGKQFMKGRTEQFELASFIIATGMFLEAIIYASSGYDAAIPRYMRCFRVVFLVDAQPLLKRLVRNCLSSLIALREVLMLGSAIIIFFSLTAIVVWPPDTTAEGATHFYSIHRSIMSFVFASMGAVNFPDIMLPAVNEDYRSTCIFFMLFMILVVVWLLNLCLAVVYQQYRSFLSKRTLHQHKTRRKALLSAFMLLDLNQDKVIEKSDFLNAVMKVKEIDKNDQDELDFLWEQCDRNGDGVIDGHDFFSVCDILVCNVKEGEVSTHHVVPSPFDNDANITKEDIADFYATRKGTSVWERFAAGGLVPALRRSVLTKPLFPLMIILCILGSNLILIYAANSKLKGDPEPEFANKVEYAFVVIFMIELILKVLAVGLKGYLKTPWWTFDGILAISSLLGIILEQEDNFARLQQTSVPLRMAKVLRTIRLIRVVSRVKKFRMIISTSTKFFPSVPRFLLLLTAILYVYTVIGIEAFGMSTQEAWETATDGTSYSEMIYEKPKNGNDAEYAEMSYSKNVNFQNPQNTLITLFSLMMVNNWHIIHDAVEVAVGPGFKWSVSMYFVSFHIIAVIVVMNLIVSTFLESYLKEWTKAKYHMQVRQEKRISKIRAALAEDGVQQNSAEEKSNPMNFEREKSESVGYDPGDDDNVLVCYTCEKPAHWWRRRLVECAVTRKMCCKDCCRLYVEPRLDGIRKEGVKALSLFSNQNVGYEPLRMEIGVRKQLVAMWLEDLEYMESVIGRRTTNGEGGEHPRPSEASEGNSSVNSMSTNSIEMGKLNQAKVKKHKSKYFVKKQTTVKHWLNRDVEDEIGVAEGGGDKKEEEVIEEVAEELEMRANAIIAATTPRGEETKKRRKSLTEALQEQYEKHPESGEHHLFR</sequence>
<feature type="region of interest" description="Disordered" evidence="6">
    <location>
        <begin position="837"/>
        <end position="858"/>
    </location>
</feature>
<evidence type="ECO:0000259" key="8">
    <source>
        <dbReference type="PROSITE" id="PS50222"/>
    </source>
</evidence>
<dbReference type="EMBL" id="BRYA01000211">
    <property type="protein sequence ID" value="GMI44276.1"/>
    <property type="molecule type" value="Genomic_DNA"/>
</dbReference>
<feature type="region of interest" description="Disordered" evidence="6">
    <location>
        <begin position="1056"/>
        <end position="1095"/>
    </location>
</feature>
<dbReference type="Gene3D" id="1.20.120.350">
    <property type="entry name" value="Voltage-gated potassium channels. Chain C"/>
    <property type="match status" value="1"/>
</dbReference>
<keyword evidence="2 7" id="KW-0812">Transmembrane</keyword>
<feature type="region of interest" description="Disordered" evidence="6">
    <location>
        <begin position="1"/>
        <end position="43"/>
    </location>
</feature>
<feature type="domain" description="EF-hand" evidence="8">
    <location>
        <begin position="445"/>
        <end position="480"/>
    </location>
</feature>
<dbReference type="InterPro" id="IPR027359">
    <property type="entry name" value="Volt_channel_dom_sf"/>
</dbReference>
<evidence type="ECO:0000256" key="6">
    <source>
        <dbReference type="SAM" id="MobiDB-lite"/>
    </source>
</evidence>
<comment type="subcellular location">
    <subcellularLocation>
        <location evidence="1">Membrane</location>
        <topology evidence="1">Multi-pass membrane protein</topology>
    </subcellularLocation>
</comment>
<dbReference type="SUPFAM" id="SSF47473">
    <property type="entry name" value="EF-hand"/>
    <property type="match status" value="1"/>
</dbReference>
<proteinExistence type="predicted"/>
<feature type="transmembrane region" description="Helical" evidence="7">
    <location>
        <begin position="782"/>
        <end position="806"/>
    </location>
</feature>
<feature type="transmembrane region" description="Helical" evidence="7">
    <location>
        <begin position="541"/>
        <end position="559"/>
    </location>
</feature>
<feature type="transmembrane region" description="Helical" evidence="7">
    <location>
        <begin position="237"/>
        <end position="258"/>
    </location>
</feature>
<dbReference type="Gene3D" id="1.10.287.70">
    <property type="match status" value="2"/>
</dbReference>
<evidence type="ECO:0000256" key="1">
    <source>
        <dbReference type="ARBA" id="ARBA00004141"/>
    </source>
</evidence>
<feature type="transmembrane region" description="Helical" evidence="7">
    <location>
        <begin position="300"/>
        <end position="319"/>
    </location>
</feature>
<keyword evidence="4 7" id="KW-1133">Transmembrane helix</keyword>
<feature type="domain" description="EF-hand" evidence="8">
    <location>
        <begin position="407"/>
        <end position="442"/>
    </location>
</feature>
<gene>
    <name evidence="9" type="ORF">TrCOL_g1438</name>
</gene>
<organism evidence="9 10">
    <name type="scientific">Triparma columacea</name>
    <dbReference type="NCBI Taxonomy" id="722753"/>
    <lineage>
        <taxon>Eukaryota</taxon>
        <taxon>Sar</taxon>
        <taxon>Stramenopiles</taxon>
        <taxon>Ochrophyta</taxon>
        <taxon>Bolidophyceae</taxon>
        <taxon>Parmales</taxon>
        <taxon>Triparmaceae</taxon>
        <taxon>Triparma</taxon>
    </lineage>
</organism>
<accession>A0A9W7LC60</accession>
<dbReference type="PANTHER" id="PTHR46726">
    <property type="entry name" value="TWO PORE CHANNEL 3"/>
    <property type="match status" value="1"/>
</dbReference>
<dbReference type="InterPro" id="IPR002048">
    <property type="entry name" value="EF_hand_dom"/>
</dbReference>
<dbReference type="AlphaFoldDB" id="A0A9W7LC60"/>
<dbReference type="SUPFAM" id="SSF81324">
    <property type="entry name" value="Voltage-gated potassium channels"/>
    <property type="match status" value="2"/>
</dbReference>
<dbReference type="GO" id="GO:0016020">
    <property type="term" value="C:membrane"/>
    <property type="evidence" value="ECO:0007669"/>
    <property type="project" value="UniProtKB-SubCell"/>
</dbReference>
<evidence type="ECO:0000256" key="5">
    <source>
        <dbReference type="ARBA" id="ARBA00023136"/>
    </source>
</evidence>
<dbReference type="GO" id="GO:0005216">
    <property type="term" value="F:monoatomic ion channel activity"/>
    <property type="evidence" value="ECO:0007669"/>
    <property type="project" value="InterPro"/>
</dbReference>
<keyword evidence="5 7" id="KW-0472">Membrane</keyword>
<reference evidence="10" key="1">
    <citation type="journal article" date="2023" name="Commun. Biol.">
        <title>Genome analysis of Parmales, the sister group of diatoms, reveals the evolutionary specialization of diatoms from phago-mixotrophs to photoautotrophs.</title>
        <authorList>
            <person name="Ban H."/>
            <person name="Sato S."/>
            <person name="Yoshikawa S."/>
            <person name="Yamada K."/>
            <person name="Nakamura Y."/>
            <person name="Ichinomiya M."/>
            <person name="Sato N."/>
            <person name="Blanc-Mathieu R."/>
            <person name="Endo H."/>
            <person name="Kuwata A."/>
            <person name="Ogata H."/>
        </authorList>
    </citation>
    <scope>NUCLEOTIDE SEQUENCE [LARGE SCALE GENOMIC DNA]</scope>
</reference>
<keyword evidence="3" id="KW-0106">Calcium</keyword>
<feature type="compositionally biased region" description="Basic and acidic residues" evidence="6">
    <location>
        <begin position="841"/>
        <end position="856"/>
    </location>
</feature>
<dbReference type="Gene3D" id="1.10.238.10">
    <property type="entry name" value="EF-hand"/>
    <property type="match status" value="1"/>
</dbReference>
<feature type="region of interest" description="Disordered" evidence="6">
    <location>
        <begin position="960"/>
        <end position="987"/>
    </location>
</feature>
<dbReference type="InterPro" id="IPR005821">
    <property type="entry name" value="Ion_trans_dom"/>
</dbReference>
<feature type="transmembrane region" description="Helical" evidence="7">
    <location>
        <begin position="579"/>
        <end position="598"/>
    </location>
</feature>
<feature type="transmembrane region" description="Helical" evidence="7">
    <location>
        <begin position="131"/>
        <end position="156"/>
    </location>
</feature>
<evidence type="ECO:0000256" key="3">
    <source>
        <dbReference type="ARBA" id="ARBA00022837"/>
    </source>
</evidence>
<feature type="compositionally biased region" description="Polar residues" evidence="6">
    <location>
        <begin position="976"/>
        <end position="987"/>
    </location>
</feature>
<evidence type="ECO:0000313" key="9">
    <source>
        <dbReference type="EMBL" id="GMI44276.1"/>
    </source>
</evidence>
<evidence type="ECO:0000256" key="7">
    <source>
        <dbReference type="SAM" id="Phobius"/>
    </source>
</evidence>
<dbReference type="PROSITE" id="PS50222">
    <property type="entry name" value="EF_HAND_2"/>
    <property type="match status" value="2"/>
</dbReference>
<dbReference type="PROSITE" id="PS00018">
    <property type="entry name" value="EF_HAND_1"/>
    <property type="match status" value="2"/>
</dbReference>